<feature type="signal peptide" evidence="3">
    <location>
        <begin position="1"/>
        <end position="21"/>
    </location>
</feature>
<name>A0A9X6RJR1_HYPEX</name>
<evidence type="ECO:0000256" key="2">
    <source>
        <dbReference type="SAM" id="Phobius"/>
    </source>
</evidence>
<accession>A0A9X6RJR1</accession>
<sequence length="524" mass="57784">MIAGMWPTIGTLLLLSCFAVAIEYPTYDLNSYCDSTITLANCGSVTSGIAGSLRFGSYPRRNCSVVVEFGCQYQVVGAQYALYFNVKNFHVNAGDSVNIYKDSFEQGGHSITRTLVKKLLPEDLNNNAPVEAVKSVAQLLLNPSTIRTEITFVSGEGYVTGSWNSFTVDYNIIKATESGNDPDSEVLCSALKGYISRALYCDTETDRVNCPQFYNSTLGFNPTSSTDQGTTGNFGAQCQTFTTVTTTTRRTTTTTTLDYSYSDGNYNDYRRTSYARPTISVGVIVGTALGSLTVITILIVICCLLCRRNRQKQVQTVATVSQPPMENVYTTPTVYCSNDPQTTVQPAPYPSQPQCYPPNPEPYPQPPYVSPVPQPQYQPQQVQPQILITGPPCPSISEDNLRRNLQTITEVAETTGKVLKTATKAIKVAGNIGNIQRSVYIISPGFFGWFNSPSLNHFEPDLKTGIDAVRRKYPHTNWTGEILEQSSFVDCSSLRENIQYEVAKWYYTRRYGKEVLTVIVAPGG</sequence>
<feature type="chain" id="PRO_5040749713" description="SEA domain-containing protein" evidence="3">
    <location>
        <begin position="22"/>
        <end position="524"/>
    </location>
</feature>
<keyword evidence="2" id="KW-1133">Transmembrane helix</keyword>
<keyword evidence="3" id="KW-0732">Signal</keyword>
<evidence type="ECO:0000313" key="5">
    <source>
        <dbReference type="Proteomes" id="UP000192578"/>
    </source>
</evidence>
<evidence type="ECO:0000256" key="1">
    <source>
        <dbReference type="SAM" id="MobiDB-lite"/>
    </source>
</evidence>
<keyword evidence="5" id="KW-1185">Reference proteome</keyword>
<feature type="region of interest" description="Disordered" evidence="1">
    <location>
        <begin position="339"/>
        <end position="362"/>
    </location>
</feature>
<evidence type="ECO:0000313" key="4">
    <source>
        <dbReference type="EMBL" id="OWA50182.1"/>
    </source>
</evidence>
<dbReference type="AlphaFoldDB" id="A0A9X6RJR1"/>
<protein>
    <recommendedName>
        <fullName evidence="6">SEA domain-containing protein</fullName>
    </recommendedName>
</protein>
<dbReference type="Proteomes" id="UP000192578">
    <property type="component" value="Unassembled WGS sequence"/>
</dbReference>
<organism evidence="4 5">
    <name type="scientific">Hypsibius exemplaris</name>
    <name type="common">Freshwater tardigrade</name>
    <dbReference type="NCBI Taxonomy" id="2072580"/>
    <lineage>
        <taxon>Eukaryota</taxon>
        <taxon>Metazoa</taxon>
        <taxon>Ecdysozoa</taxon>
        <taxon>Tardigrada</taxon>
        <taxon>Eutardigrada</taxon>
        <taxon>Parachela</taxon>
        <taxon>Hypsibioidea</taxon>
        <taxon>Hypsibiidae</taxon>
        <taxon>Hypsibius</taxon>
    </lineage>
</organism>
<dbReference type="EMBL" id="MTYJ01000184">
    <property type="protein sequence ID" value="OWA50182.1"/>
    <property type="molecule type" value="Genomic_DNA"/>
</dbReference>
<keyword evidence="2" id="KW-0472">Membrane</keyword>
<feature type="transmembrane region" description="Helical" evidence="2">
    <location>
        <begin position="279"/>
        <end position="306"/>
    </location>
</feature>
<proteinExistence type="predicted"/>
<comment type="caution">
    <text evidence="4">The sequence shown here is derived from an EMBL/GenBank/DDBJ whole genome shotgun (WGS) entry which is preliminary data.</text>
</comment>
<evidence type="ECO:0000256" key="3">
    <source>
        <dbReference type="SAM" id="SignalP"/>
    </source>
</evidence>
<keyword evidence="2" id="KW-0812">Transmembrane</keyword>
<feature type="compositionally biased region" description="Pro residues" evidence="1">
    <location>
        <begin position="347"/>
        <end position="362"/>
    </location>
</feature>
<gene>
    <name evidence="4" type="ORF">BV898_14707</name>
</gene>
<reference evidence="5" key="1">
    <citation type="submission" date="2017-01" db="EMBL/GenBank/DDBJ databases">
        <title>Comparative genomics of anhydrobiosis in the tardigrade Hypsibius dujardini.</title>
        <authorList>
            <person name="Yoshida Y."/>
            <person name="Koutsovoulos G."/>
            <person name="Laetsch D."/>
            <person name="Stevens L."/>
            <person name="Kumar S."/>
            <person name="Horikawa D."/>
            <person name="Ishino K."/>
            <person name="Komine S."/>
            <person name="Tomita M."/>
            <person name="Blaxter M."/>
            <person name="Arakawa K."/>
        </authorList>
    </citation>
    <scope>NUCLEOTIDE SEQUENCE [LARGE SCALE GENOMIC DNA]</scope>
    <source>
        <strain evidence="5">Z151</strain>
    </source>
</reference>
<evidence type="ECO:0008006" key="6">
    <source>
        <dbReference type="Google" id="ProtNLM"/>
    </source>
</evidence>